<reference evidence="1" key="2">
    <citation type="journal article" date="2015" name="Fish Shellfish Immunol.">
        <title>Early steps in the European eel (Anguilla anguilla)-Vibrio vulnificus interaction in the gills: Role of the RtxA13 toxin.</title>
        <authorList>
            <person name="Callol A."/>
            <person name="Pajuelo D."/>
            <person name="Ebbesson L."/>
            <person name="Teles M."/>
            <person name="MacKenzie S."/>
            <person name="Amaro C."/>
        </authorList>
    </citation>
    <scope>NUCLEOTIDE SEQUENCE</scope>
</reference>
<proteinExistence type="predicted"/>
<evidence type="ECO:0000313" key="1">
    <source>
        <dbReference type="EMBL" id="JAH17571.1"/>
    </source>
</evidence>
<dbReference type="EMBL" id="GBXM01091006">
    <property type="protein sequence ID" value="JAH17571.1"/>
    <property type="molecule type" value="Transcribed_RNA"/>
</dbReference>
<sequence length="36" mass="4356">MTMFAAVLFEHREVTTPTGMPFWHFNVKFDIWAFLH</sequence>
<dbReference type="AlphaFoldDB" id="A0A0E9QL03"/>
<protein>
    <submittedName>
        <fullName evidence="1">Uncharacterized protein</fullName>
    </submittedName>
</protein>
<organism evidence="1">
    <name type="scientific">Anguilla anguilla</name>
    <name type="common">European freshwater eel</name>
    <name type="synonym">Muraena anguilla</name>
    <dbReference type="NCBI Taxonomy" id="7936"/>
    <lineage>
        <taxon>Eukaryota</taxon>
        <taxon>Metazoa</taxon>
        <taxon>Chordata</taxon>
        <taxon>Craniata</taxon>
        <taxon>Vertebrata</taxon>
        <taxon>Euteleostomi</taxon>
        <taxon>Actinopterygii</taxon>
        <taxon>Neopterygii</taxon>
        <taxon>Teleostei</taxon>
        <taxon>Anguilliformes</taxon>
        <taxon>Anguillidae</taxon>
        <taxon>Anguilla</taxon>
    </lineage>
</organism>
<reference evidence="1" key="1">
    <citation type="submission" date="2014-11" db="EMBL/GenBank/DDBJ databases">
        <authorList>
            <person name="Amaro Gonzalez C."/>
        </authorList>
    </citation>
    <scope>NUCLEOTIDE SEQUENCE</scope>
</reference>
<name>A0A0E9QL03_ANGAN</name>
<accession>A0A0E9QL03</accession>